<proteinExistence type="predicted"/>
<name>A0A8S9TYA8_PHYIN</name>
<sequence>RPTSKVFTFPTAPFEDALGASNTDWFHKKLRCDCKSFQRICREVHAAYECKPAANRGNYGLGCLNNGNFSVVYIYECMEVLSHMTAKYVVLPDSSEVKEVEEGFQLVAGLPDVVRAVDGTLVAIPRPHDSRDDIAEKVGHLGRFRSISIRAGSNNDQSLWNGSGGRKRLSEFVSRGKHLLGDACYKIWAHIVTPSSESEVIDSYRTRVYNRLHSPKLEQKTPERICKLVYSCVALHNMLMSAKDSVDAQGIDPLRSQPLFNDDDGGLPVSEQPFSHTLKNIQTKRHSRYIHLIV</sequence>
<gene>
    <name evidence="1" type="ORF">GN958_ATG17379</name>
</gene>
<dbReference type="AlphaFoldDB" id="A0A8S9TYA8"/>
<feature type="non-terminal residue" evidence="1">
    <location>
        <position position="294"/>
    </location>
</feature>
<comment type="caution">
    <text evidence="1">The sequence shown here is derived from an EMBL/GenBank/DDBJ whole genome shotgun (WGS) entry which is preliminary data.</text>
</comment>
<evidence type="ECO:0000313" key="1">
    <source>
        <dbReference type="EMBL" id="KAF4133450.1"/>
    </source>
</evidence>
<dbReference type="EMBL" id="JAACNO010002382">
    <property type="protein sequence ID" value="KAF4133450.1"/>
    <property type="molecule type" value="Genomic_DNA"/>
</dbReference>
<evidence type="ECO:0008006" key="3">
    <source>
        <dbReference type="Google" id="ProtNLM"/>
    </source>
</evidence>
<organism evidence="1 2">
    <name type="scientific">Phytophthora infestans</name>
    <name type="common">Potato late blight agent</name>
    <name type="synonym">Botrytis infestans</name>
    <dbReference type="NCBI Taxonomy" id="4787"/>
    <lineage>
        <taxon>Eukaryota</taxon>
        <taxon>Sar</taxon>
        <taxon>Stramenopiles</taxon>
        <taxon>Oomycota</taxon>
        <taxon>Peronosporomycetes</taxon>
        <taxon>Peronosporales</taxon>
        <taxon>Peronosporaceae</taxon>
        <taxon>Phytophthora</taxon>
    </lineage>
</organism>
<dbReference type="Proteomes" id="UP000704712">
    <property type="component" value="Unassembled WGS sequence"/>
</dbReference>
<protein>
    <recommendedName>
        <fullName evidence="3">DDE Tnp4 domain-containing protein</fullName>
    </recommendedName>
</protein>
<reference evidence="1" key="1">
    <citation type="submission" date="2020-03" db="EMBL/GenBank/DDBJ databases">
        <title>Hybrid Assembly of Korean Phytophthora infestans isolates.</title>
        <authorList>
            <person name="Prokchorchik M."/>
            <person name="Lee Y."/>
            <person name="Seo J."/>
            <person name="Cho J.-H."/>
            <person name="Park Y.-E."/>
            <person name="Jang D.-C."/>
            <person name="Im J.-S."/>
            <person name="Choi J.-G."/>
            <person name="Park H.-J."/>
            <person name="Lee G.-B."/>
            <person name="Lee Y.-G."/>
            <person name="Hong S.-Y."/>
            <person name="Cho K."/>
            <person name="Sohn K.H."/>
        </authorList>
    </citation>
    <scope>NUCLEOTIDE SEQUENCE</scope>
    <source>
        <strain evidence="1">KR_2_A2</strain>
    </source>
</reference>
<accession>A0A8S9TYA8</accession>
<evidence type="ECO:0000313" key="2">
    <source>
        <dbReference type="Proteomes" id="UP000704712"/>
    </source>
</evidence>